<dbReference type="CDD" id="cd00187">
    <property type="entry name" value="TOP4c"/>
    <property type="match status" value="1"/>
</dbReference>
<dbReference type="GO" id="GO:0006265">
    <property type="term" value="P:DNA topological change"/>
    <property type="evidence" value="ECO:0007669"/>
    <property type="project" value="UniProtKB-UniRule"/>
</dbReference>
<dbReference type="PRINTS" id="PR00418">
    <property type="entry name" value="TPI2FAMILY"/>
</dbReference>
<evidence type="ECO:0000256" key="7">
    <source>
        <dbReference type="ARBA" id="ARBA00022741"/>
    </source>
</evidence>
<dbReference type="PANTHER" id="PTHR10169">
    <property type="entry name" value="DNA TOPOISOMERASE/GYRASE"/>
    <property type="match status" value="1"/>
</dbReference>
<gene>
    <name evidence="17" type="ORF">LSAA_2007</name>
</gene>
<keyword evidence="11 13" id="KW-0413">Isomerase</keyword>
<evidence type="ECO:0000259" key="16">
    <source>
        <dbReference type="PROSITE" id="PS52040"/>
    </source>
</evidence>
<keyword evidence="10 13" id="KW-0238">DNA-binding</keyword>
<dbReference type="SMART" id="SM00433">
    <property type="entry name" value="TOP2c"/>
    <property type="match status" value="1"/>
</dbReference>
<dbReference type="GO" id="GO:0046872">
    <property type="term" value="F:metal ion binding"/>
    <property type="evidence" value="ECO:0007669"/>
    <property type="project" value="UniProtKB-KW"/>
</dbReference>
<dbReference type="InterPro" id="IPR031660">
    <property type="entry name" value="TOPRIM_C"/>
</dbReference>
<dbReference type="PANTHER" id="PTHR10169:SF38">
    <property type="entry name" value="DNA TOPOISOMERASE 2"/>
    <property type="match status" value="1"/>
</dbReference>
<sequence>MLKKNTSGKKTSKLKGIPKLEDANDAGTRNSIDCTLILTEGDSAKTLAVAGLSVVGRDKFEINELVKIMGLTYKKKYETDDDMKSLRYGKIMIMTDQDQDGSHIKGLLINFIHHNWPTLLKRPFLEEFITPIVKASKGQSSFPFYSLPEFEEWKNSTPNWPSFKIKYYKGLGTSTSKEAKEYFSDMRRHRILFSYDGQQDDHSIQMAFSKKAVEERKEWLTNWMEDCKRRKELGMAEVYLYEKNTRSVTYSEFVNKELVLFSNLDNERSIPSLVDGLKPGQRKVVFTCLKRNDKREIKVAQLAGSVGEMSAYHHGEASLMGTIINLAQNFVGSNNVNLLLPIGQFGTRLAGGKDHASARYIFTQLNPMTRYLFHIHDDYVLKYLRDDNLRVEPEYYVPILPMVLINGADGIGTGWMTKVPNYNPKDIIKNIKSLINGGEMKEMVPWFKHFKGSIEYIGEQKYVVNGEVANLSDTKIEISELPVKTWTQTYKESVMEQMLNGSEKNPSSIISDYKEYHTDVTVKFVVTMASDKLREAERKGLHQFFKLQTTISTSSMVLFDAYGCLKKYNNPLEIISEFYDVRIRFYEKRKKYLVGMLEADNLKLKNQARFIKMKCEGSLVVENKKRKDIILDLTNKGFDSDPVKCWKKVQEIDCDTEEQTEEGDDTINVEQSDDEKKDYDYLMSMAMWSLTKERKDELLRKAQEKQDELDAVKATLEKDMWKKDLKEFEKTSVRKGGAKSKISTQASPHGIRIVPRIDDELRTKVAKAAAAKDRKAKKDKNPVVKDEIVQGSQIACPHRKRVKKRENPWESDSGSGGEEDSMGESTPVKERSKRNVKVTKYSFSDVEAENSEEEEDIELFDNDAVIENNHQASSNQETLDVSDTDDDFDDAIDHSKNGNGNGNDNSEDEFDAMINNSDSRKTGAQTKKVAHVSDDSDSDQPIRKVAKKAAPKKSANSNSTKSKKAIDSDGEDDFIQSKGKKKGGPSKGSKKQQKAHHDSDDEVMDLDSSDIAPPPKSRPGRNKKKAISYNFDDSD</sequence>
<feature type="active site" description="O-(5'-phospho-DNA)-tyrosine intermediate" evidence="13">
    <location>
        <position position="360"/>
    </location>
</feature>
<protein>
    <recommendedName>
        <fullName evidence="5">DNA topoisomerase 2</fullName>
        <ecNumber evidence="4">5.6.2.2</ecNumber>
    </recommendedName>
    <alternativeName>
        <fullName evidence="12">DNA topoisomerase II</fullName>
    </alternativeName>
</protein>
<dbReference type="FunFam" id="3.90.199.10:FF:000002">
    <property type="entry name" value="DNA topoisomerase 2"/>
    <property type="match status" value="1"/>
</dbReference>
<name>A0A7R8CBH3_LEPSM</name>
<feature type="compositionally biased region" description="Basic and acidic residues" evidence="14">
    <location>
        <begin position="779"/>
        <end position="788"/>
    </location>
</feature>
<evidence type="ECO:0000256" key="6">
    <source>
        <dbReference type="ARBA" id="ARBA00022723"/>
    </source>
</evidence>
<keyword evidence="8" id="KW-0067">ATP-binding</keyword>
<dbReference type="PRINTS" id="PR01158">
    <property type="entry name" value="TOPISMRASEII"/>
</dbReference>
<comment type="cofactor">
    <cofactor evidence="2">
        <name>Mg(2+)</name>
        <dbReference type="ChEBI" id="CHEBI:18420"/>
    </cofactor>
</comment>
<feature type="compositionally biased region" description="Acidic residues" evidence="14">
    <location>
        <begin position="880"/>
        <end position="890"/>
    </location>
</feature>
<dbReference type="EC" id="5.6.2.2" evidence="4"/>
<dbReference type="FunFam" id="3.30.1490.30:FF:000001">
    <property type="entry name" value="DNA topoisomerase 2"/>
    <property type="match status" value="1"/>
</dbReference>
<dbReference type="InterPro" id="IPR006171">
    <property type="entry name" value="TOPRIM_dom"/>
</dbReference>
<evidence type="ECO:0000256" key="4">
    <source>
        <dbReference type="ARBA" id="ARBA00012895"/>
    </source>
</evidence>
<evidence type="ECO:0000256" key="12">
    <source>
        <dbReference type="ARBA" id="ARBA00031138"/>
    </source>
</evidence>
<dbReference type="FunFam" id="3.30.1360.40:FF:000003">
    <property type="entry name" value="DNA topoisomerase 2"/>
    <property type="match status" value="1"/>
</dbReference>
<evidence type="ECO:0000256" key="10">
    <source>
        <dbReference type="ARBA" id="ARBA00023125"/>
    </source>
</evidence>
<dbReference type="InterPro" id="IPR013757">
    <property type="entry name" value="Topo_IIA_A_a_sf"/>
</dbReference>
<reference evidence="17" key="1">
    <citation type="submission" date="2021-02" db="EMBL/GenBank/DDBJ databases">
        <authorList>
            <person name="Bekaert M."/>
        </authorList>
    </citation>
    <scope>NUCLEOTIDE SEQUENCE</scope>
    <source>
        <strain evidence="17">IoA-00</strain>
    </source>
</reference>
<dbReference type="Gene3D" id="3.30.1360.40">
    <property type="match status" value="1"/>
</dbReference>
<dbReference type="GO" id="GO:0003677">
    <property type="term" value="F:DNA binding"/>
    <property type="evidence" value="ECO:0007669"/>
    <property type="project" value="UniProtKB-UniRule"/>
</dbReference>
<evidence type="ECO:0000256" key="13">
    <source>
        <dbReference type="PROSITE-ProRule" id="PRU01384"/>
    </source>
</evidence>
<evidence type="ECO:0000313" key="18">
    <source>
        <dbReference type="Proteomes" id="UP000675881"/>
    </source>
</evidence>
<evidence type="ECO:0000259" key="15">
    <source>
        <dbReference type="PROSITE" id="PS50880"/>
    </source>
</evidence>
<feature type="region of interest" description="Disordered" evidence="14">
    <location>
        <begin position="769"/>
        <end position="1035"/>
    </location>
</feature>
<feature type="compositionally biased region" description="Acidic residues" evidence="14">
    <location>
        <begin position="846"/>
        <end position="861"/>
    </location>
</feature>
<evidence type="ECO:0000256" key="9">
    <source>
        <dbReference type="ARBA" id="ARBA00023029"/>
    </source>
</evidence>
<evidence type="ECO:0000256" key="11">
    <source>
        <dbReference type="ARBA" id="ARBA00023235"/>
    </source>
</evidence>
<evidence type="ECO:0000256" key="2">
    <source>
        <dbReference type="ARBA" id="ARBA00001946"/>
    </source>
</evidence>
<dbReference type="InterPro" id="IPR001241">
    <property type="entry name" value="Topo_IIA"/>
</dbReference>
<dbReference type="Pfam" id="PF00521">
    <property type="entry name" value="DNA_topoisoIV"/>
    <property type="match status" value="1"/>
</dbReference>
<dbReference type="GO" id="GO:0003918">
    <property type="term" value="F:DNA topoisomerase type II (double strand cut, ATP-hydrolyzing) activity"/>
    <property type="evidence" value="ECO:0007669"/>
    <property type="project" value="UniProtKB-EC"/>
</dbReference>
<dbReference type="Gene3D" id="3.90.199.10">
    <property type="entry name" value="Topoisomerase II, domain 5"/>
    <property type="match status" value="1"/>
</dbReference>
<evidence type="ECO:0000256" key="5">
    <source>
        <dbReference type="ARBA" id="ARBA00019635"/>
    </source>
</evidence>
<comment type="similarity">
    <text evidence="3">Belongs to the type II topoisomerase family.</text>
</comment>
<feature type="domain" description="Toprim" evidence="15">
    <location>
        <begin position="34"/>
        <end position="127"/>
    </location>
</feature>
<dbReference type="AlphaFoldDB" id="A0A7R8CBH3"/>
<keyword evidence="6" id="KW-0479">Metal-binding</keyword>
<dbReference type="InterPro" id="IPR013758">
    <property type="entry name" value="Topo_IIA_A/C_ab"/>
</dbReference>
<dbReference type="Proteomes" id="UP000675881">
    <property type="component" value="Chromosome 1"/>
</dbReference>
<feature type="compositionally biased region" description="Polar residues" evidence="14">
    <location>
        <begin position="868"/>
        <end position="879"/>
    </location>
</feature>
<dbReference type="InterPro" id="IPR001154">
    <property type="entry name" value="TopoII_euk"/>
</dbReference>
<proteinExistence type="inferred from homology"/>
<dbReference type="InterPro" id="IPR013760">
    <property type="entry name" value="Topo_IIA-like_dom_sf"/>
</dbReference>
<keyword evidence="7" id="KW-0547">Nucleotide-binding</keyword>
<evidence type="ECO:0000256" key="14">
    <source>
        <dbReference type="SAM" id="MobiDB-lite"/>
    </source>
</evidence>
<keyword evidence="9 13" id="KW-0799">Topoisomerase</keyword>
<dbReference type="Gene3D" id="1.10.268.10">
    <property type="entry name" value="Topoisomerase, domain 3"/>
    <property type="match status" value="1"/>
</dbReference>
<dbReference type="PROSITE" id="PS52040">
    <property type="entry name" value="TOPO_IIA"/>
    <property type="match status" value="1"/>
</dbReference>
<dbReference type="GO" id="GO:0000819">
    <property type="term" value="P:sister chromatid segregation"/>
    <property type="evidence" value="ECO:0007669"/>
    <property type="project" value="TreeGrafter"/>
</dbReference>
<dbReference type="PROSITE" id="PS00177">
    <property type="entry name" value="TOPOISOMERASE_II"/>
    <property type="match status" value="1"/>
</dbReference>
<dbReference type="SMART" id="SM00434">
    <property type="entry name" value="TOP4c"/>
    <property type="match status" value="1"/>
</dbReference>
<dbReference type="InterPro" id="IPR018522">
    <property type="entry name" value="TopoIIA_CS"/>
</dbReference>
<evidence type="ECO:0000256" key="8">
    <source>
        <dbReference type="ARBA" id="ARBA00022840"/>
    </source>
</evidence>
<evidence type="ECO:0000256" key="3">
    <source>
        <dbReference type="ARBA" id="ARBA00011080"/>
    </source>
</evidence>
<dbReference type="Gene3D" id="3.30.1490.30">
    <property type="match status" value="1"/>
</dbReference>
<dbReference type="Gene3D" id="3.40.50.670">
    <property type="match status" value="2"/>
</dbReference>
<feature type="compositionally biased region" description="Basic residues" evidence="14">
    <location>
        <begin position="978"/>
        <end position="994"/>
    </location>
</feature>
<dbReference type="GO" id="GO:0005634">
    <property type="term" value="C:nucleus"/>
    <property type="evidence" value="ECO:0007669"/>
    <property type="project" value="TreeGrafter"/>
</dbReference>
<keyword evidence="18" id="KW-1185">Reference proteome</keyword>
<dbReference type="SUPFAM" id="SSF56719">
    <property type="entry name" value="Type II DNA topoisomerase"/>
    <property type="match status" value="1"/>
</dbReference>
<evidence type="ECO:0000313" key="17">
    <source>
        <dbReference type="EMBL" id="CAF2756309.1"/>
    </source>
</evidence>
<feature type="domain" description="Topo IIA-type catalytic" evidence="16">
    <location>
        <begin position="270"/>
        <end position="725"/>
    </location>
</feature>
<feature type="compositionally biased region" description="Polar residues" evidence="14">
    <location>
        <begin position="914"/>
        <end position="925"/>
    </location>
</feature>
<dbReference type="FunFam" id="3.40.50.670:FF:000001">
    <property type="entry name" value="DNA topoisomerase 2"/>
    <property type="match status" value="2"/>
</dbReference>
<dbReference type="GO" id="GO:0000712">
    <property type="term" value="P:resolution of meiotic recombination intermediates"/>
    <property type="evidence" value="ECO:0007669"/>
    <property type="project" value="TreeGrafter"/>
</dbReference>
<dbReference type="GO" id="GO:0005524">
    <property type="term" value="F:ATP binding"/>
    <property type="evidence" value="ECO:0007669"/>
    <property type="project" value="UniProtKB-KW"/>
</dbReference>
<dbReference type="InterPro" id="IPR002205">
    <property type="entry name" value="Topo_IIA_dom_A"/>
</dbReference>
<dbReference type="InterPro" id="IPR013759">
    <property type="entry name" value="Topo_IIA_B_C"/>
</dbReference>
<dbReference type="OrthoDB" id="276498at2759"/>
<comment type="catalytic activity">
    <reaction evidence="1 13">
        <text>ATP-dependent breakage, passage and rejoining of double-stranded DNA.</text>
        <dbReference type="EC" id="5.6.2.2"/>
    </reaction>
</comment>
<accession>A0A7R8CBH3</accession>
<dbReference type="EMBL" id="HG994580">
    <property type="protein sequence ID" value="CAF2756309.1"/>
    <property type="molecule type" value="Genomic_DNA"/>
</dbReference>
<dbReference type="PROSITE" id="PS50880">
    <property type="entry name" value="TOPRIM"/>
    <property type="match status" value="1"/>
</dbReference>
<organism evidence="17 18">
    <name type="scientific">Lepeophtheirus salmonis</name>
    <name type="common">Salmon louse</name>
    <name type="synonym">Caligus salmonis</name>
    <dbReference type="NCBI Taxonomy" id="72036"/>
    <lineage>
        <taxon>Eukaryota</taxon>
        <taxon>Metazoa</taxon>
        <taxon>Ecdysozoa</taxon>
        <taxon>Arthropoda</taxon>
        <taxon>Crustacea</taxon>
        <taxon>Multicrustacea</taxon>
        <taxon>Hexanauplia</taxon>
        <taxon>Copepoda</taxon>
        <taxon>Siphonostomatoida</taxon>
        <taxon>Caligidae</taxon>
        <taxon>Lepeophtheirus</taxon>
    </lineage>
</organism>
<dbReference type="InterPro" id="IPR050634">
    <property type="entry name" value="DNA_Topoisomerase_II"/>
</dbReference>
<dbReference type="Pfam" id="PF16898">
    <property type="entry name" value="TOPRIM_C"/>
    <property type="match status" value="1"/>
</dbReference>
<evidence type="ECO:0000256" key="1">
    <source>
        <dbReference type="ARBA" id="ARBA00000185"/>
    </source>
</evidence>